<keyword evidence="6" id="KW-1185">Reference proteome</keyword>
<dbReference type="InterPro" id="IPR002985">
    <property type="entry name" value="Arg_decrbxlase"/>
</dbReference>
<dbReference type="Proteomes" id="UP001217838">
    <property type="component" value="Unassembled WGS sequence"/>
</dbReference>
<feature type="compositionally biased region" description="Low complexity" evidence="3">
    <location>
        <begin position="22"/>
        <end position="34"/>
    </location>
</feature>
<evidence type="ECO:0008006" key="7">
    <source>
        <dbReference type="Google" id="ProtNLM"/>
    </source>
</evidence>
<evidence type="ECO:0000256" key="3">
    <source>
        <dbReference type="SAM" id="MobiDB-lite"/>
    </source>
</evidence>
<keyword evidence="2" id="KW-0663">Pyridoxal phosphate</keyword>
<feature type="region of interest" description="Disordered" evidence="3">
    <location>
        <begin position="1"/>
        <end position="59"/>
    </location>
</feature>
<protein>
    <recommendedName>
        <fullName evidence="7">Arginine decarboxylase</fullName>
    </recommendedName>
</protein>
<comment type="caution">
    <text evidence="4">The sequence shown here is derived from an EMBL/GenBank/DDBJ whole genome shotgun (WGS) entry which is preliminary data.</text>
</comment>
<evidence type="ECO:0000256" key="2">
    <source>
        <dbReference type="ARBA" id="ARBA00022898"/>
    </source>
</evidence>
<reference evidence="4 6" key="1">
    <citation type="submission" date="2022-11" db="EMBL/GenBank/DDBJ databases">
        <title>Minimal conservation of predation-associated metabolite biosynthetic gene clusters underscores biosynthetic potential of Myxococcota including descriptions for ten novel species: Archangium lansinium sp. nov., Myxococcus landrumus sp. nov., Nannocystis bai.</title>
        <authorList>
            <person name="Ahearne A."/>
            <person name="Stevens C."/>
            <person name="Dowd S."/>
        </authorList>
    </citation>
    <scope>NUCLEOTIDE SEQUENCE [LARGE SCALE GENOMIC DNA]</scope>
    <source>
        <strain evidence="4 6">NCELM</strain>
    </source>
</reference>
<accession>A0ABT5BEU6</accession>
<evidence type="ECO:0000313" key="6">
    <source>
        <dbReference type="Proteomes" id="UP001217838"/>
    </source>
</evidence>
<dbReference type="PANTHER" id="PTHR43295">
    <property type="entry name" value="ARGININE DECARBOXYLASE"/>
    <property type="match status" value="1"/>
</dbReference>
<name>A0ABT5BEU6_9BACT</name>
<organism evidence="4 6">
    <name type="scientific">Nannocystis radixulma</name>
    <dbReference type="NCBI Taxonomy" id="2995305"/>
    <lineage>
        <taxon>Bacteria</taxon>
        <taxon>Pseudomonadati</taxon>
        <taxon>Myxococcota</taxon>
        <taxon>Polyangia</taxon>
        <taxon>Nannocystales</taxon>
        <taxon>Nannocystaceae</taxon>
        <taxon>Nannocystis</taxon>
    </lineage>
</organism>
<dbReference type="InterPro" id="IPR029066">
    <property type="entry name" value="PLP-binding_barrel"/>
</dbReference>
<dbReference type="PRINTS" id="PR01180">
    <property type="entry name" value="ARGDCRBXLASE"/>
</dbReference>
<gene>
    <name evidence="4" type="ORF">POL58_27430</name>
    <name evidence="5" type="ORF">POL58_39040</name>
</gene>
<dbReference type="PANTHER" id="PTHR43295:SF9">
    <property type="entry name" value="BIOSYNTHETIC ARGININE DECARBOXYLASE"/>
    <property type="match status" value="1"/>
</dbReference>
<evidence type="ECO:0000256" key="1">
    <source>
        <dbReference type="ARBA" id="ARBA00001933"/>
    </source>
</evidence>
<comment type="cofactor">
    <cofactor evidence="1">
        <name>pyridoxal 5'-phosphate</name>
        <dbReference type="ChEBI" id="CHEBI:597326"/>
    </cofactor>
</comment>
<proteinExistence type="predicted"/>
<dbReference type="EMBL" id="JAQNDN010000022">
    <property type="protein sequence ID" value="MDC0673806.1"/>
    <property type="molecule type" value="Genomic_DNA"/>
</dbReference>
<dbReference type="SUPFAM" id="SSF51419">
    <property type="entry name" value="PLP-binding barrel"/>
    <property type="match status" value="1"/>
</dbReference>
<dbReference type="EMBL" id="JAQNDN010000015">
    <property type="protein sequence ID" value="MDC0671511.1"/>
    <property type="molecule type" value="Genomic_DNA"/>
</dbReference>
<sequence length="203" mass="22539">MGQRVHPRQQRGPPGVRGAELAGGRPVRAVARAGAPRHPHALRGALPDDDREPDGHAEGRLRQGDRRQQLRGQAHRRVPLKVNQRRSVVDTVVKAREKFNYGLEAGSKPELLLAMAQPPLKGSLLVCNGYKDREFMRMAFHAAELGHHVIIVLESTREVRRYLDVDQEQDWTAKPEVGMRAKLYSRGSGRWQSSGGARAASSA</sequence>
<evidence type="ECO:0000313" key="4">
    <source>
        <dbReference type="EMBL" id="MDC0671511.1"/>
    </source>
</evidence>
<dbReference type="Gene3D" id="3.20.20.10">
    <property type="entry name" value="Alanine racemase"/>
    <property type="match status" value="1"/>
</dbReference>
<evidence type="ECO:0000313" key="5">
    <source>
        <dbReference type="EMBL" id="MDC0673806.1"/>
    </source>
</evidence>